<evidence type="ECO:0000259" key="2">
    <source>
        <dbReference type="Pfam" id="PF13116"/>
    </source>
</evidence>
<dbReference type="NCBIfam" id="NF008148">
    <property type="entry name" value="PRK10899.1"/>
    <property type="match status" value="1"/>
</dbReference>
<evidence type="ECO:0000313" key="4">
    <source>
        <dbReference type="Proteomes" id="UP000627464"/>
    </source>
</evidence>
<dbReference type="Pfam" id="PF13116">
    <property type="entry name" value="YhdP"/>
    <property type="match status" value="1"/>
</dbReference>
<proteinExistence type="predicted"/>
<dbReference type="EMBL" id="BMFZ01000012">
    <property type="protein sequence ID" value="GGA58568.1"/>
    <property type="molecule type" value="Genomic_DNA"/>
</dbReference>
<sequence length="1286" mass="141383">MRRLPGILLTTCATIVVIVALIISGLRLALPQLHRFQQQLVDQVQSISGVPITLDQISGNWQIFGPTLELKKLSVTLPDASVNVERVTLALDVWQSLLHMRWQFRDLTFYNLDLDINATFGGNTKDSKGFEANRISDIFLKQVDHFDLRDSRISFLTPSGPRADISIPQLTWLNSHNRHRAEGLVSLSSFNGQHGVVQLRMDLNDNKGLLNNGKIYLQADNIDMKPWFSRWLRSNTGLESADFSLAAWLTVRNGDIAAGDAWVKKGAATWISEGQDHRLDVENLTMHGSRQGNGWQVETKQLNLKTDGQAWPKGTLSALYLPENNAFLGPSQSEELRLRGTQLQLERLGPIIPTFSFLTPELLERWQDLQPQGMVDTLALDIPINQPDHTRFDAKWHDVTWQRWKLLPGINHFSGALKGSVQRGQMTVNLQDSTLPYGEMFRAPLEVSSAQGTFDWSNDKDGWGLWAKGVDVKANALWAHGDFHYNHPANGQPWLNILTGIRLYDAGQAWRYFPETLMGKHLADYLSGAIQGGQVDNATLTFNGNPQDFPFKNNEGQFQVWVPLRHSTFQFQPEWPALTNLDIDLDFLNDGLFMKAANTQLGKVDGNNVVANIPDYLKEKLFIDADIKGTGKDIGAYFMDTPLKDSLGAALDELQISGDVSGRLHLGIPLNGEMVRATGGVNLNNNSLFIKSLNSTMEHLSGQFAYDNGNLQSSQLAGNWFGQPFKAQFSTHELKDDYTINVGLEGNWQLAKITGTPAVVASKISGSAPWKGVVDISLPHKGEPNYRVAISTDLKNVSSHLPSPLDKKGGHALPLNVNVKGGLQSFDLSGVLGGKDRFNSRWLLGKQLKLDRAAWQMNTAKTPALPQTSNLTLHLPALDGESWLALMSSDSATTTKAGSRGKVASKALAPEFSFPHEITLTTPQLTLGGQVWNDLLLRSTQGSNGMSITAMGKEIDGTLMMNDAGPWKADLRYLYFNPQWTVADAASGGKTSSNPFAEDNISFANWPALQLRCQACWFLGQNFRRVNADLIPVGNQLSLRNGLIDTGVVRLDVQGDWKQNGSGQSTGLKGKLTGKDVEVATSFFGVTTPLRGAPFNIDFDLHWKSIPWKPDLKTFNGTMKTDLGKGEIADLGGGRAGQLLRLVSFDALMRKLQLDFSDTFGKNFYFDSIKSTAWIKDGVIHTDDLLVDGLAADIAMTGSVDLVNQRLNMEAVVAPEISATVGVATAFAINPIVGAAVFAASKVLAPLWNKISLIRYHIDGTIAEPKINEVLRQPRPAKEPAAAAAP</sequence>
<dbReference type="NCBIfam" id="TIGR02099">
    <property type="entry name" value="YhdP family protein"/>
    <property type="match status" value="1"/>
</dbReference>
<evidence type="ECO:0000313" key="3">
    <source>
        <dbReference type="EMBL" id="GGA58568.1"/>
    </source>
</evidence>
<keyword evidence="1" id="KW-0812">Transmembrane</keyword>
<dbReference type="Proteomes" id="UP000627464">
    <property type="component" value="Unassembled WGS sequence"/>
</dbReference>
<organism evidence="3 4">
    <name type="scientific">Hafnia psychrotolerans</name>
    <dbReference type="NCBI Taxonomy" id="1477018"/>
    <lineage>
        <taxon>Bacteria</taxon>
        <taxon>Pseudomonadati</taxon>
        <taxon>Pseudomonadota</taxon>
        <taxon>Gammaproteobacteria</taxon>
        <taxon>Enterobacterales</taxon>
        <taxon>Hafniaceae</taxon>
        <taxon>Hafnia</taxon>
    </lineage>
</organism>
<keyword evidence="1" id="KW-1133">Transmembrane helix</keyword>
<reference evidence="4" key="1">
    <citation type="journal article" date="2019" name="Int. J. Syst. Evol. Microbiol.">
        <title>The Global Catalogue of Microorganisms (GCM) 10K type strain sequencing project: providing services to taxonomists for standard genome sequencing and annotation.</title>
        <authorList>
            <consortium name="The Broad Institute Genomics Platform"/>
            <consortium name="The Broad Institute Genome Sequencing Center for Infectious Disease"/>
            <person name="Wu L."/>
            <person name="Ma J."/>
        </authorList>
    </citation>
    <scope>NUCLEOTIDE SEQUENCE [LARGE SCALE GENOMIC DNA]</scope>
    <source>
        <strain evidence="4">CGMCC 1.12806</strain>
    </source>
</reference>
<protein>
    <submittedName>
        <fullName evidence="3">DUF3971 domain-containing protein</fullName>
    </submittedName>
</protein>
<feature type="transmembrane region" description="Helical" evidence="1">
    <location>
        <begin position="7"/>
        <end position="30"/>
    </location>
</feature>
<name>A0ABQ1H4P7_9GAMM</name>
<gene>
    <name evidence="3" type="ORF">GCM10011328_37510</name>
</gene>
<dbReference type="PANTHER" id="PTHR38690">
    <property type="entry name" value="PROTEASE-RELATED"/>
    <property type="match status" value="1"/>
</dbReference>
<keyword evidence="1" id="KW-0472">Membrane</keyword>
<dbReference type="RefSeq" id="WP_188475050.1">
    <property type="nucleotide sequence ID" value="NZ_BMFZ01000012.1"/>
</dbReference>
<keyword evidence="4" id="KW-1185">Reference proteome</keyword>
<comment type="caution">
    <text evidence="3">The sequence shown here is derived from an EMBL/GenBank/DDBJ whole genome shotgun (WGS) entry which is preliminary data.</text>
</comment>
<accession>A0ABQ1H4P7</accession>
<dbReference type="InterPro" id="IPR011836">
    <property type="entry name" value="YhdP"/>
</dbReference>
<feature type="domain" description="YhdP central" evidence="2">
    <location>
        <begin position="1"/>
        <end position="1267"/>
    </location>
</feature>
<dbReference type="PANTHER" id="PTHR38690:SF1">
    <property type="entry name" value="PROTEASE"/>
    <property type="match status" value="1"/>
</dbReference>
<dbReference type="InterPro" id="IPR025263">
    <property type="entry name" value="YhdP_central"/>
</dbReference>
<evidence type="ECO:0000256" key="1">
    <source>
        <dbReference type="SAM" id="Phobius"/>
    </source>
</evidence>